<name>A0ABQ8D0M8_BRANA</name>
<reference evidence="1 2" key="1">
    <citation type="submission" date="2021-05" db="EMBL/GenBank/DDBJ databases">
        <title>Genome Assembly of Synthetic Allotetraploid Brassica napus Reveals Homoeologous Exchanges between Subgenomes.</title>
        <authorList>
            <person name="Davis J.T."/>
        </authorList>
    </citation>
    <scope>NUCLEOTIDE SEQUENCE [LARGE SCALE GENOMIC DNA]</scope>
    <source>
        <strain evidence="2">cv. Da-Ae</strain>
        <tissue evidence="1">Seedling</tissue>
    </source>
</reference>
<dbReference type="EMBL" id="JAGKQM010000006">
    <property type="protein sequence ID" value="KAH0922582.1"/>
    <property type="molecule type" value="Genomic_DNA"/>
</dbReference>
<gene>
    <name evidence="1" type="ORF">HID58_022600</name>
</gene>
<sequence length="60" mass="6875">MEKHKDIAEDIEMEIDAINATLTESGVDMEAEEEFQTLSEEEAEKASWAQIVHVHTQEEE</sequence>
<organism evidence="1 2">
    <name type="scientific">Brassica napus</name>
    <name type="common">Rape</name>
    <dbReference type="NCBI Taxonomy" id="3708"/>
    <lineage>
        <taxon>Eukaryota</taxon>
        <taxon>Viridiplantae</taxon>
        <taxon>Streptophyta</taxon>
        <taxon>Embryophyta</taxon>
        <taxon>Tracheophyta</taxon>
        <taxon>Spermatophyta</taxon>
        <taxon>Magnoliopsida</taxon>
        <taxon>eudicotyledons</taxon>
        <taxon>Gunneridae</taxon>
        <taxon>Pentapetalae</taxon>
        <taxon>rosids</taxon>
        <taxon>malvids</taxon>
        <taxon>Brassicales</taxon>
        <taxon>Brassicaceae</taxon>
        <taxon>Brassiceae</taxon>
        <taxon>Brassica</taxon>
    </lineage>
</organism>
<proteinExistence type="predicted"/>
<evidence type="ECO:0000313" key="1">
    <source>
        <dbReference type="EMBL" id="KAH0922582.1"/>
    </source>
</evidence>
<keyword evidence="2" id="KW-1185">Reference proteome</keyword>
<dbReference type="Proteomes" id="UP000824890">
    <property type="component" value="Unassembled WGS sequence"/>
</dbReference>
<accession>A0ABQ8D0M8</accession>
<evidence type="ECO:0000313" key="2">
    <source>
        <dbReference type="Proteomes" id="UP000824890"/>
    </source>
</evidence>
<protein>
    <submittedName>
        <fullName evidence="1">Uncharacterized protein</fullName>
    </submittedName>
</protein>
<comment type="caution">
    <text evidence="1">The sequence shown here is derived from an EMBL/GenBank/DDBJ whole genome shotgun (WGS) entry which is preliminary data.</text>
</comment>